<keyword evidence="3" id="KW-1185">Reference proteome</keyword>
<feature type="signal peptide" evidence="1">
    <location>
        <begin position="1"/>
        <end position="21"/>
    </location>
</feature>
<reference evidence="2 3" key="1">
    <citation type="journal article" date="2013" name="Nature">
        <title>Insights into bilaterian evolution from three spiralian genomes.</title>
        <authorList>
            <person name="Simakov O."/>
            <person name="Marletaz F."/>
            <person name="Cho S.J."/>
            <person name="Edsinger-Gonzales E."/>
            <person name="Havlak P."/>
            <person name="Hellsten U."/>
            <person name="Kuo D.H."/>
            <person name="Larsson T."/>
            <person name="Lv J."/>
            <person name="Arendt D."/>
            <person name="Savage R."/>
            <person name="Osoegawa K."/>
            <person name="de Jong P."/>
            <person name="Grimwood J."/>
            <person name="Chapman J.A."/>
            <person name="Shapiro H."/>
            <person name="Aerts A."/>
            <person name="Otillar R.P."/>
            <person name="Terry A.Y."/>
            <person name="Boore J.L."/>
            <person name="Grigoriev I.V."/>
            <person name="Lindberg D.R."/>
            <person name="Seaver E.C."/>
            <person name="Weisblat D.A."/>
            <person name="Putnam N.H."/>
            <person name="Rokhsar D.S."/>
        </authorList>
    </citation>
    <scope>NUCLEOTIDE SEQUENCE [LARGE SCALE GENOMIC DNA]</scope>
</reference>
<name>V4B6A7_LOTGI</name>
<organism evidence="2 3">
    <name type="scientific">Lottia gigantea</name>
    <name type="common">Giant owl limpet</name>
    <dbReference type="NCBI Taxonomy" id="225164"/>
    <lineage>
        <taxon>Eukaryota</taxon>
        <taxon>Metazoa</taxon>
        <taxon>Spiralia</taxon>
        <taxon>Lophotrochozoa</taxon>
        <taxon>Mollusca</taxon>
        <taxon>Gastropoda</taxon>
        <taxon>Patellogastropoda</taxon>
        <taxon>Lottioidea</taxon>
        <taxon>Lottiidae</taxon>
        <taxon>Lottia</taxon>
    </lineage>
</organism>
<dbReference type="Proteomes" id="UP000030746">
    <property type="component" value="Unassembled WGS sequence"/>
</dbReference>
<dbReference type="EMBL" id="KB200129">
    <property type="protein sequence ID" value="ESP03076.1"/>
    <property type="molecule type" value="Genomic_DNA"/>
</dbReference>
<dbReference type="HOGENOM" id="CLU_1031665_0_0_1"/>
<feature type="chain" id="PRO_5004717532" evidence="1">
    <location>
        <begin position="22"/>
        <end position="270"/>
    </location>
</feature>
<dbReference type="RefSeq" id="XP_009046546.1">
    <property type="nucleotide sequence ID" value="XM_009048298.1"/>
</dbReference>
<evidence type="ECO:0000313" key="3">
    <source>
        <dbReference type="Proteomes" id="UP000030746"/>
    </source>
</evidence>
<sequence>MTKGVLLLSYLIYLYVNIVSSSNIVPLAQLRNYVFGGADLQYRIHYHNCSLNLAHISPYDWEQELDEIAYLNYNNTDWMVGSGFARDVSGNRLALKGPADRLTLSIFNASGLTNTLYDRDPATGKLVIPGFINCYHSGSFEILSRYGIGSELLNFEAVTKALVVDGVQLRFNLDLFACVRNATNDIRDTIQYSYAGRISGYRLDLESSITFSTSYLIGDGYHVVNVKMLKSNDATIKEYFVDQISKHSSDAKTWTCGIGSRGQLHLFQHP</sequence>
<dbReference type="KEGG" id="lgi:LOTGIDRAFT_230495"/>
<protein>
    <submittedName>
        <fullName evidence="2">Uncharacterized protein</fullName>
    </submittedName>
</protein>
<accession>V4B6A7</accession>
<proteinExistence type="predicted"/>
<evidence type="ECO:0000256" key="1">
    <source>
        <dbReference type="SAM" id="SignalP"/>
    </source>
</evidence>
<gene>
    <name evidence="2" type="ORF">LOTGIDRAFT_230495</name>
</gene>
<dbReference type="GeneID" id="20248312"/>
<dbReference type="CTD" id="20248312"/>
<keyword evidence="1" id="KW-0732">Signal</keyword>
<dbReference type="AlphaFoldDB" id="V4B6A7"/>
<evidence type="ECO:0000313" key="2">
    <source>
        <dbReference type="EMBL" id="ESP03076.1"/>
    </source>
</evidence>